<dbReference type="PANTHER" id="PTHR42791">
    <property type="entry name" value="GNAT FAMILY ACETYLTRANSFERASE"/>
    <property type="match status" value="1"/>
</dbReference>
<dbReference type="CDD" id="cd04301">
    <property type="entry name" value="NAT_SF"/>
    <property type="match status" value="1"/>
</dbReference>
<dbReference type="SUPFAM" id="SSF55729">
    <property type="entry name" value="Acyl-CoA N-acyltransferases (Nat)"/>
    <property type="match status" value="1"/>
</dbReference>
<dbReference type="RefSeq" id="WP_378615469.1">
    <property type="nucleotide sequence ID" value="NZ_JBHSAX010000022.1"/>
</dbReference>
<protein>
    <submittedName>
        <fullName evidence="2">GNAT family N-acetyltransferase</fullName>
        <ecNumber evidence="2">2.3.1.-</ecNumber>
    </submittedName>
</protein>
<dbReference type="Proteomes" id="UP001595696">
    <property type="component" value="Unassembled WGS sequence"/>
</dbReference>
<dbReference type="GO" id="GO:0016746">
    <property type="term" value="F:acyltransferase activity"/>
    <property type="evidence" value="ECO:0007669"/>
    <property type="project" value="UniProtKB-KW"/>
</dbReference>
<dbReference type="InterPro" id="IPR016181">
    <property type="entry name" value="Acyl_CoA_acyltransferase"/>
</dbReference>
<comment type="caution">
    <text evidence="2">The sequence shown here is derived from an EMBL/GenBank/DDBJ whole genome shotgun (WGS) entry which is preliminary data.</text>
</comment>
<feature type="domain" description="N-acetyltransferase" evidence="1">
    <location>
        <begin position="7"/>
        <end position="205"/>
    </location>
</feature>
<dbReference type="EMBL" id="JBHSAX010000022">
    <property type="protein sequence ID" value="MFC3965544.1"/>
    <property type="molecule type" value="Genomic_DNA"/>
</dbReference>
<dbReference type="PROSITE" id="PS51186">
    <property type="entry name" value="GNAT"/>
    <property type="match status" value="1"/>
</dbReference>
<dbReference type="Gene3D" id="3.40.630.30">
    <property type="match status" value="1"/>
</dbReference>
<evidence type="ECO:0000313" key="2">
    <source>
        <dbReference type="EMBL" id="MFC3965544.1"/>
    </source>
</evidence>
<dbReference type="InterPro" id="IPR000182">
    <property type="entry name" value="GNAT_dom"/>
</dbReference>
<keyword evidence="3" id="KW-1185">Reference proteome</keyword>
<sequence>MTAVRTAAIRGARRTEVAAVAELLAAAMAEDPLSRWLHPVPEWRLAELRGSFEVEIERVCRPALGAHVLVDPDGALLAAALWTPLPYRLSWLQQARLRTALRGLHGERDPYLQHVSAATFTAAPQRPHWHLLAIGTDPAARGHGHGRALLDFGIARADAEGLPTHLETTEPARIGFYARAGYRIAAEVDLPYGGPRSTILCREAS</sequence>
<keyword evidence="2" id="KW-0012">Acyltransferase</keyword>
<evidence type="ECO:0000259" key="1">
    <source>
        <dbReference type="PROSITE" id="PS51186"/>
    </source>
</evidence>
<proteinExistence type="predicted"/>
<keyword evidence="2" id="KW-0808">Transferase</keyword>
<gene>
    <name evidence="2" type="ORF">ACFO0B_26435</name>
</gene>
<accession>A0ABV8E0Q0</accession>
<dbReference type="Pfam" id="PF00583">
    <property type="entry name" value="Acetyltransf_1"/>
    <property type="match status" value="1"/>
</dbReference>
<evidence type="ECO:0000313" key="3">
    <source>
        <dbReference type="Proteomes" id="UP001595696"/>
    </source>
</evidence>
<organism evidence="2 3">
    <name type="scientific">Nocardia jiangsuensis</name>
    <dbReference type="NCBI Taxonomy" id="1691563"/>
    <lineage>
        <taxon>Bacteria</taxon>
        <taxon>Bacillati</taxon>
        <taxon>Actinomycetota</taxon>
        <taxon>Actinomycetes</taxon>
        <taxon>Mycobacteriales</taxon>
        <taxon>Nocardiaceae</taxon>
        <taxon>Nocardia</taxon>
    </lineage>
</organism>
<dbReference type="EC" id="2.3.1.-" evidence="2"/>
<dbReference type="PANTHER" id="PTHR42791:SF1">
    <property type="entry name" value="N-ACETYLTRANSFERASE DOMAIN-CONTAINING PROTEIN"/>
    <property type="match status" value="1"/>
</dbReference>
<name>A0ABV8E0Q0_9NOCA</name>
<reference evidence="3" key="1">
    <citation type="journal article" date="2019" name="Int. J. Syst. Evol. Microbiol.">
        <title>The Global Catalogue of Microorganisms (GCM) 10K type strain sequencing project: providing services to taxonomists for standard genome sequencing and annotation.</title>
        <authorList>
            <consortium name="The Broad Institute Genomics Platform"/>
            <consortium name="The Broad Institute Genome Sequencing Center for Infectious Disease"/>
            <person name="Wu L."/>
            <person name="Ma J."/>
        </authorList>
    </citation>
    <scope>NUCLEOTIDE SEQUENCE [LARGE SCALE GENOMIC DNA]</scope>
    <source>
        <strain evidence="3">CGMCC 4.7330</strain>
    </source>
</reference>
<dbReference type="InterPro" id="IPR052523">
    <property type="entry name" value="Trichothecene_AcTrans"/>
</dbReference>